<feature type="region of interest" description="Disordered" evidence="1">
    <location>
        <begin position="229"/>
        <end position="254"/>
    </location>
</feature>
<evidence type="ECO:0000256" key="2">
    <source>
        <dbReference type="SAM" id="Phobius"/>
    </source>
</evidence>
<protein>
    <recommendedName>
        <fullName evidence="5">Transmembrane protein</fullName>
    </recommendedName>
</protein>
<keyword evidence="2" id="KW-0472">Membrane</keyword>
<evidence type="ECO:0000313" key="4">
    <source>
        <dbReference type="Proteomes" id="UP001321473"/>
    </source>
</evidence>
<gene>
    <name evidence="3" type="ORF">V5799_000804</name>
</gene>
<dbReference type="AlphaFoldDB" id="A0AAQ4D204"/>
<dbReference type="Proteomes" id="UP001321473">
    <property type="component" value="Unassembled WGS sequence"/>
</dbReference>
<keyword evidence="2" id="KW-1133">Transmembrane helix</keyword>
<dbReference type="EMBL" id="JARKHS020036195">
    <property type="protein sequence ID" value="KAK8756494.1"/>
    <property type="molecule type" value="Genomic_DNA"/>
</dbReference>
<accession>A0AAQ4D204</accession>
<feature type="compositionally biased region" description="Basic and acidic residues" evidence="1">
    <location>
        <begin position="166"/>
        <end position="180"/>
    </location>
</feature>
<name>A0AAQ4D204_AMBAM</name>
<sequence>MKKVRRRLCHGLSLPCSVHQSGTSALISSNTTAKCVVQLQADHEAMGALSIATIAPLAVPLLLWFMQRASCMSIGEPTPPSAAVGQHGGAPGRHSQDSAPLRLQGVEAVTGSYETDQRHPPEMMATNTTTLTLPRTAKSVNPFLLVALVVSALLVLLLGFAYVTRKTDPGDSEDAPRQPRDGSAASRHNGAFEQDSEGGTDGSGYPSQPPSYEDVIKVPWTIWAATQQGAFTQGTGATPPPSYEDARRTFPFPE</sequence>
<evidence type="ECO:0008006" key="5">
    <source>
        <dbReference type="Google" id="ProtNLM"/>
    </source>
</evidence>
<comment type="caution">
    <text evidence="3">The sequence shown here is derived from an EMBL/GenBank/DDBJ whole genome shotgun (WGS) entry which is preliminary data.</text>
</comment>
<feature type="region of interest" description="Disordered" evidence="1">
    <location>
        <begin position="166"/>
        <end position="213"/>
    </location>
</feature>
<proteinExistence type="predicted"/>
<feature type="transmembrane region" description="Helical" evidence="2">
    <location>
        <begin position="143"/>
        <end position="163"/>
    </location>
</feature>
<reference evidence="3 4" key="1">
    <citation type="journal article" date="2023" name="Arcadia Sci">
        <title>De novo assembly of a long-read Amblyomma americanum tick genome.</title>
        <authorList>
            <person name="Chou S."/>
            <person name="Poskanzer K.E."/>
            <person name="Rollins M."/>
            <person name="Thuy-Boun P.S."/>
        </authorList>
    </citation>
    <scope>NUCLEOTIDE SEQUENCE [LARGE SCALE GENOMIC DNA]</scope>
    <source>
        <strain evidence="3">F_SG_1</strain>
        <tissue evidence="3">Salivary glands</tissue>
    </source>
</reference>
<keyword evidence="2" id="KW-0812">Transmembrane</keyword>
<organism evidence="3 4">
    <name type="scientific">Amblyomma americanum</name>
    <name type="common">Lone star tick</name>
    <dbReference type="NCBI Taxonomy" id="6943"/>
    <lineage>
        <taxon>Eukaryota</taxon>
        <taxon>Metazoa</taxon>
        <taxon>Ecdysozoa</taxon>
        <taxon>Arthropoda</taxon>
        <taxon>Chelicerata</taxon>
        <taxon>Arachnida</taxon>
        <taxon>Acari</taxon>
        <taxon>Parasitiformes</taxon>
        <taxon>Ixodida</taxon>
        <taxon>Ixodoidea</taxon>
        <taxon>Ixodidae</taxon>
        <taxon>Amblyomminae</taxon>
        <taxon>Amblyomma</taxon>
    </lineage>
</organism>
<keyword evidence="4" id="KW-1185">Reference proteome</keyword>
<evidence type="ECO:0000256" key="1">
    <source>
        <dbReference type="SAM" id="MobiDB-lite"/>
    </source>
</evidence>
<evidence type="ECO:0000313" key="3">
    <source>
        <dbReference type="EMBL" id="KAK8756494.1"/>
    </source>
</evidence>
<feature type="region of interest" description="Disordered" evidence="1">
    <location>
        <begin position="77"/>
        <end position="98"/>
    </location>
</feature>
<feature type="transmembrane region" description="Helical" evidence="2">
    <location>
        <begin position="45"/>
        <end position="65"/>
    </location>
</feature>